<name>A0A455RE66_9EUKA</name>
<reference evidence="1" key="1">
    <citation type="journal article" date="2019" name="Sci. Rep.">
        <title>Horizontally-acquired genetic elements in the mitochondrial genome of a centrohelid Marophrys sp. SRT127.</title>
        <authorList>
            <person name="Nishimura Y."/>
            <person name="Shiratori T."/>
            <person name="Ishida K."/>
            <person name="Hashimoto T."/>
            <person name="Ohkuma M."/>
            <person name="Inagaki Y."/>
        </authorList>
    </citation>
    <scope>NUCLEOTIDE SEQUENCE</scope>
    <source>
        <strain evidence="1">SRT127</strain>
    </source>
</reference>
<geneLocation type="mitochondrion" evidence="1"/>
<protein>
    <submittedName>
        <fullName evidence="1">Uncharacterized protein</fullName>
    </submittedName>
</protein>
<dbReference type="EMBL" id="AP019310">
    <property type="protein sequence ID" value="BBH42931.1"/>
    <property type="molecule type" value="Genomic_DNA"/>
</dbReference>
<keyword evidence="1" id="KW-0496">Mitochondrion</keyword>
<dbReference type="AlphaFoldDB" id="A0A455RE66"/>
<organism evidence="1">
    <name type="scientific">Marophrys sp. SRT127</name>
    <dbReference type="NCBI Taxonomy" id="2488311"/>
    <lineage>
        <taxon>Eukaryota</taxon>
        <taxon>Haptista</taxon>
        <taxon>Centroplasthelida</taxon>
        <taxon>Panacanthocystida</taxon>
        <taxon>Acanthocystida</taxon>
        <taxon>Marophrys</taxon>
    </lineage>
</organism>
<proteinExistence type="predicted"/>
<sequence length="183" mass="20264">MSPMPFSKNEKRNVKLYQFFGGSESVLLRCLFNISWTLPQHCQKLNQKAKLCSSASAGGRPVARGFRGLFQCVLLPAGGKTSKKTNPSCVFHIPHSFQWGIWNVEQVLKNALKFFARGAVFPFGIPKSLSACVKLLGPWGRHHSSTSSTLRRSCSCGLCSCRQRGNVNALPLIKRADGHKSIW</sequence>
<evidence type="ECO:0000313" key="1">
    <source>
        <dbReference type="EMBL" id="BBH42931.1"/>
    </source>
</evidence>
<accession>A0A455RE66</accession>